<dbReference type="SUPFAM" id="SSF46955">
    <property type="entry name" value="Putative DNA-binding domain"/>
    <property type="match status" value="1"/>
</dbReference>
<dbReference type="InterPro" id="IPR047057">
    <property type="entry name" value="MerR_fam"/>
</dbReference>
<keyword evidence="4" id="KW-0804">Transcription</keyword>
<evidence type="ECO:0000256" key="1">
    <source>
        <dbReference type="ARBA" id="ARBA00022491"/>
    </source>
</evidence>
<dbReference type="Gene3D" id="1.10.1660.10">
    <property type="match status" value="1"/>
</dbReference>
<keyword evidence="1" id="KW-0678">Repressor</keyword>
<dbReference type="GO" id="GO:0003700">
    <property type="term" value="F:DNA-binding transcription factor activity"/>
    <property type="evidence" value="ECO:0007669"/>
    <property type="project" value="InterPro"/>
</dbReference>
<dbReference type="InterPro" id="IPR009061">
    <property type="entry name" value="DNA-bd_dom_put_sf"/>
</dbReference>
<dbReference type="SMART" id="SM00422">
    <property type="entry name" value="HTH_MERR"/>
    <property type="match status" value="1"/>
</dbReference>
<keyword evidence="3" id="KW-0238">DNA-binding</keyword>
<evidence type="ECO:0000259" key="5">
    <source>
        <dbReference type="PROSITE" id="PS50937"/>
    </source>
</evidence>
<accession>A0A8J3HSB5</accession>
<protein>
    <recommendedName>
        <fullName evidence="5">HTH merR-type domain-containing protein</fullName>
    </recommendedName>
</protein>
<sequence>MNDRMRIGDLTERAGVTPRTVRYYENIGLLPPGEREGHGQHYYTEETLARLRKIDQLKKLGLSLDEIRDVIDLYFTDTSGIQPKQKVLTILRQHLAETDQKIGALQQFRTDLQAHIERFERWLEAQEQL</sequence>
<dbReference type="RefSeq" id="WP_220191913.1">
    <property type="nucleotide sequence ID" value="NZ_BNJF01000001.1"/>
</dbReference>
<dbReference type="PANTHER" id="PTHR30204:SF69">
    <property type="entry name" value="MERR-FAMILY TRANSCRIPTIONAL REGULATOR"/>
    <property type="match status" value="1"/>
</dbReference>
<dbReference type="AlphaFoldDB" id="A0A8J3HSB5"/>
<dbReference type="PANTHER" id="PTHR30204">
    <property type="entry name" value="REDOX-CYCLING DRUG-SENSING TRANSCRIPTIONAL ACTIVATOR SOXR"/>
    <property type="match status" value="1"/>
</dbReference>
<keyword evidence="7" id="KW-1185">Reference proteome</keyword>
<dbReference type="GO" id="GO:0003677">
    <property type="term" value="F:DNA binding"/>
    <property type="evidence" value="ECO:0007669"/>
    <property type="project" value="UniProtKB-KW"/>
</dbReference>
<evidence type="ECO:0000256" key="2">
    <source>
        <dbReference type="ARBA" id="ARBA00023015"/>
    </source>
</evidence>
<dbReference type="PRINTS" id="PR00040">
    <property type="entry name" value="HTHMERR"/>
</dbReference>
<dbReference type="Proteomes" id="UP000612362">
    <property type="component" value="Unassembled WGS sequence"/>
</dbReference>
<dbReference type="PROSITE" id="PS50937">
    <property type="entry name" value="HTH_MERR_2"/>
    <property type="match status" value="1"/>
</dbReference>
<dbReference type="EMBL" id="BNJF01000001">
    <property type="protein sequence ID" value="GHO42366.1"/>
    <property type="molecule type" value="Genomic_DNA"/>
</dbReference>
<evidence type="ECO:0000256" key="3">
    <source>
        <dbReference type="ARBA" id="ARBA00023125"/>
    </source>
</evidence>
<evidence type="ECO:0000313" key="7">
    <source>
        <dbReference type="Proteomes" id="UP000612362"/>
    </source>
</evidence>
<gene>
    <name evidence="6" type="ORF">KSX_05290</name>
</gene>
<keyword evidence="2" id="KW-0805">Transcription regulation</keyword>
<reference evidence="6" key="1">
    <citation type="submission" date="2020-10" db="EMBL/GenBank/DDBJ databases">
        <title>Taxonomic study of unclassified bacteria belonging to the class Ktedonobacteria.</title>
        <authorList>
            <person name="Yabe S."/>
            <person name="Wang C.M."/>
            <person name="Zheng Y."/>
            <person name="Sakai Y."/>
            <person name="Cavaletti L."/>
            <person name="Monciardini P."/>
            <person name="Donadio S."/>
        </authorList>
    </citation>
    <scope>NUCLEOTIDE SEQUENCE</scope>
    <source>
        <strain evidence="6">SOSP1-1</strain>
    </source>
</reference>
<dbReference type="Pfam" id="PF13411">
    <property type="entry name" value="MerR_1"/>
    <property type="match status" value="1"/>
</dbReference>
<name>A0A8J3HSB5_9CHLR</name>
<proteinExistence type="predicted"/>
<evidence type="ECO:0000256" key="4">
    <source>
        <dbReference type="ARBA" id="ARBA00023163"/>
    </source>
</evidence>
<feature type="domain" description="HTH merR-type" evidence="5">
    <location>
        <begin position="4"/>
        <end position="73"/>
    </location>
</feature>
<evidence type="ECO:0000313" key="6">
    <source>
        <dbReference type="EMBL" id="GHO42366.1"/>
    </source>
</evidence>
<organism evidence="6 7">
    <name type="scientific">Ktedonospora formicarum</name>
    <dbReference type="NCBI Taxonomy" id="2778364"/>
    <lineage>
        <taxon>Bacteria</taxon>
        <taxon>Bacillati</taxon>
        <taxon>Chloroflexota</taxon>
        <taxon>Ktedonobacteria</taxon>
        <taxon>Ktedonobacterales</taxon>
        <taxon>Ktedonobacteraceae</taxon>
        <taxon>Ktedonospora</taxon>
    </lineage>
</organism>
<dbReference type="InterPro" id="IPR000551">
    <property type="entry name" value="MerR-type_HTH_dom"/>
</dbReference>
<comment type="caution">
    <text evidence="6">The sequence shown here is derived from an EMBL/GenBank/DDBJ whole genome shotgun (WGS) entry which is preliminary data.</text>
</comment>